<dbReference type="SUPFAM" id="SSF74653">
    <property type="entry name" value="TolA/TonB C-terminal domain"/>
    <property type="match status" value="1"/>
</dbReference>
<dbReference type="InParanoid" id="A0A330L172"/>
<dbReference type="InterPro" id="IPR006260">
    <property type="entry name" value="TonB/TolA_C"/>
</dbReference>
<evidence type="ECO:0000256" key="3">
    <source>
        <dbReference type="ARBA" id="ARBA00022989"/>
    </source>
</evidence>
<accession>A0A330L172</accession>
<evidence type="ECO:0000256" key="1">
    <source>
        <dbReference type="ARBA" id="ARBA00004167"/>
    </source>
</evidence>
<evidence type="ECO:0000259" key="7">
    <source>
        <dbReference type="PROSITE" id="PS52015"/>
    </source>
</evidence>
<gene>
    <name evidence="8" type="ORF">NITLEN_10049</name>
</gene>
<evidence type="ECO:0000256" key="2">
    <source>
        <dbReference type="ARBA" id="ARBA00022692"/>
    </source>
</evidence>
<dbReference type="EMBL" id="OUNR01000001">
    <property type="protein sequence ID" value="SPP62963.1"/>
    <property type="molecule type" value="Genomic_DNA"/>
</dbReference>
<proteinExistence type="predicted"/>
<evidence type="ECO:0000256" key="6">
    <source>
        <dbReference type="SAM" id="Phobius"/>
    </source>
</evidence>
<name>A0A330L172_9BACT</name>
<sequence>MPGYTGYHRNKRNGWSTTTIAAVLAVHGVLAVGAYRIAQTDYFQHLIKVSKLVTVPEPVKPKDPPPQDKDEPAPESPPEIPPESPPMVKDLPPEPAPLEPADEPSPALPSAGEDADSAPVDAGPMVIGKGRGRFAGYEDALMASIHAVYQQPPELPDALEYAVLCQLVLDEEGHVLTYQLLNSSGSPLFDRSAQLALSRLRQVRPPPPGMSRTVVVKFYPP</sequence>
<feature type="compositionally biased region" description="Basic and acidic residues" evidence="5">
    <location>
        <begin position="59"/>
        <end position="72"/>
    </location>
</feature>
<dbReference type="Gene3D" id="3.30.1150.10">
    <property type="match status" value="1"/>
</dbReference>
<evidence type="ECO:0000313" key="9">
    <source>
        <dbReference type="Proteomes" id="UP000248168"/>
    </source>
</evidence>
<dbReference type="OrthoDB" id="9779830at2"/>
<dbReference type="InterPro" id="IPR037682">
    <property type="entry name" value="TonB_C"/>
</dbReference>
<dbReference type="GO" id="GO:0055085">
    <property type="term" value="P:transmembrane transport"/>
    <property type="evidence" value="ECO:0007669"/>
    <property type="project" value="InterPro"/>
</dbReference>
<feature type="region of interest" description="Disordered" evidence="5">
    <location>
        <begin position="56"/>
        <end position="124"/>
    </location>
</feature>
<keyword evidence="2 6" id="KW-0812">Transmembrane</keyword>
<feature type="transmembrane region" description="Helical" evidence="6">
    <location>
        <begin position="20"/>
        <end position="38"/>
    </location>
</feature>
<keyword evidence="9" id="KW-1185">Reference proteome</keyword>
<dbReference type="GO" id="GO:0016020">
    <property type="term" value="C:membrane"/>
    <property type="evidence" value="ECO:0007669"/>
    <property type="project" value="UniProtKB-SubCell"/>
</dbReference>
<protein>
    <recommendedName>
        <fullName evidence="7">TonB C-terminal domain-containing protein</fullName>
    </recommendedName>
</protein>
<dbReference type="AlphaFoldDB" id="A0A330L172"/>
<dbReference type="Proteomes" id="UP000248168">
    <property type="component" value="Unassembled WGS sequence"/>
</dbReference>
<feature type="compositionally biased region" description="Pro residues" evidence="5">
    <location>
        <begin position="74"/>
        <end position="85"/>
    </location>
</feature>
<keyword evidence="4 6" id="KW-0472">Membrane</keyword>
<keyword evidence="3 6" id="KW-1133">Transmembrane helix</keyword>
<dbReference type="NCBIfam" id="TIGR01352">
    <property type="entry name" value="tonB_Cterm"/>
    <property type="match status" value="1"/>
</dbReference>
<evidence type="ECO:0000256" key="5">
    <source>
        <dbReference type="SAM" id="MobiDB-lite"/>
    </source>
</evidence>
<evidence type="ECO:0000256" key="4">
    <source>
        <dbReference type="ARBA" id="ARBA00023136"/>
    </source>
</evidence>
<reference evidence="9" key="1">
    <citation type="submission" date="2018-04" db="EMBL/GenBank/DDBJ databases">
        <authorList>
            <person name="Lucker S."/>
            <person name="Sakoula D."/>
        </authorList>
    </citation>
    <scope>NUCLEOTIDE SEQUENCE [LARGE SCALE GENOMIC DNA]</scope>
</reference>
<dbReference type="RefSeq" id="WP_121987579.1">
    <property type="nucleotide sequence ID" value="NZ_OUNR01000001.1"/>
</dbReference>
<comment type="subcellular location">
    <subcellularLocation>
        <location evidence="1">Membrane</location>
        <topology evidence="1">Single-pass membrane protein</topology>
    </subcellularLocation>
</comment>
<evidence type="ECO:0000313" key="8">
    <source>
        <dbReference type="EMBL" id="SPP62963.1"/>
    </source>
</evidence>
<feature type="domain" description="TonB C-terminal" evidence="7">
    <location>
        <begin position="135"/>
        <end position="221"/>
    </location>
</feature>
<dbReference type="PROSITE" id="PS52015">
    <property type="entry name" value="TONB_CTD"/>
    <property type="match status" value="1"/>
</dbReference>
<organism evidence="8 9">
    <name type="scientific">Nitrospira lenta</name>
    <dbReference type="NCBI Taxonomy" id="1436998"/>
    <lineage>
        <taxon>Bacteria</taxon>
        <taxon>Pseudomonadati</taxon>
        <taxon>Nitrospirota</taxon>
        <taxon>Nitrospiria</taxon>
        <taxon>Nitrospirales</taxon>
        <taxon>Nitrospiraceae</taxon>
        <taxon>Nitrospira</taxon>
    </lineage>
</organism>
<dbReference type="Pfam" id="PF13103">
    <property type="entry name" value="TonB_2"/>
    <property type="match status" value="1"/>
</dbReference>